<keyword evidence="8" id="KW-1208">Phospholipid metabolism</keyword>
<evidence type="ECO:0000259" key="9">
    <source>
        <dbReference type="PROSITE" id="PS50146"/>
    </source>
</evidence>
<dbReference type="PANTHER" id="PTHR12358:SF106">
    <property type="entry name" value="LIPID KINASE YEGS"/>
    <property type="match status" value="1"/>
</dbReference>
<dbReference type="GO" id="GO:0046872">
    <property type="term" value="F:metal ion binding"/>
    <property type="evidence" value="ECO:0007669"/>
    <property type="project" value="UniProtKB-KW"/>
</dbReference>
<organism evidence="10 11">
    <name type="scientific">Anaerocolumna sedimenticola</name>
    <dbReference type="NCBI Taxonomy" id="2696063"/>
    <lineage>
        <taxon>Bacteria</taxon>
        <taxon>Bacillati</taxon>
        <taxon>Bacillota</taxon>
        <taxon>Clostridia</taxon>
        <taxon>Lachnospirales</taxon>
        <taxon>Lachnospiraceae</taxon>
        <taxon>Anaerocolumna</taxon>
    </lineage>
</organism>
<feature type="domain" description="DAGKc" evidence="9">
    <location>
        <begin position="1"/>
        <end position="134"/>
    </location>
</feature>
<dbReference type="GO" id="GO:0005524">
    <property type="term" value="F:ATP binding"/>
    <property type="evidence" value="ECO:0007669"/>
    <property type="project" value="InterPro"/>
</dbReference>
<reference evidence="10 11" key="1">
    <citation type="submission" date="2020-01" db="EMBL/GenBank/DDBJ databases">
        <title>Genome analysis of Anaerocolumna sp. CBA3638.</title>
        <authorList>
            <person name="Kim J."/>
            <person name="Roh S.W."/>
        </authorList>
    </citation>
    <scope>NUCLEOTIDE SEQUENCE [LARGE SCALE GENOMIC DNA]</scope>
    <source>
        <strain evidence="10 11">CBA3638</strain>
    </source>
</reference>
<comment type="similarity">
    <text evidence="2">Belongs to the diacylglycerol/lipid kinase family.</text>
</comment>
<evidence type="ECO:0000256" key="5">
    <source>
        <dbReference type="ARBA" id="ARBA00022842"/>
    </source>
</evidence>
<evidence type="ECO:0000256" key="6">
    <source>
        <dbReference type="ARBA" id="ARBA00023098"/>
    </source>
</evidence>
<keyword evidence="3" id="KW-0444">Lipid biosynthesis</keyword>
<dbReference type="SMART" id="SM00046">
    <property type="entry name" value="DAGKc"/>
    <property type="match status" value="1"/>
</dbReference>
<name>A0A6P1TV47_9FIRM</name>
<dbReference type="Gene3D" id="2.60.200.40">
    <property type="match status" value="1"/>
</dbReference>
<comment type="cofactor">
    <cofactor evidence="1">
        <name>Mg(2+)</name>
        <dbReference type="ChEBI" id="CHEBI:18420"/>
    </cofactor>
</comment>
<evidence type="ECO:0000256" key="1">
    <source>
        <dbReference type="ARBA" id="ARBA00001946"/>
    </source>
</evidence>
<accession>A0A6P1TV47</accession>
<keyword evidence="10" id="KW-0808">Transferase</keyword>
<evidence type="ECO:0000256" key="4">
    <source>
        <dbReference type="ARBA" id="ARBA00022723"/>
    </source>
</evidence>
<proteinExistence type="inferred from homology"/>
<dbReference type="KEGG" id="anr:Ana3638_01615"/>
<dbReference type="EMBL" id="CP048000">
    <property type="protein sequence ID" value="QHQ63586.1"/>
    <property type="molecule type" value="Genomic_DNA"/>
</dbReference>
<dbReference type="AlphaFoldDB" id="A0A6P1TV47"/>
<protein>
    <submittedName>
        <fullName evidence="10">YegS/Rv2252/BmrU family lipid kinase</fullName>
    </submittedName>
</protein>
<gene>
    <name evidence="10" type="ORF">Ana3638_01615</name>
</gene>
<dbReference type="PANTHER" id="PTHR12358">
    <property type="entry name" value="SPHINGOSINE KINASE"/>
    <property type="match status" value="1"/>
</dbReference>
<keyword evidence="6" id="KW-0443">Lipid metabolism</keyword>
<keyword evidence="11" id="KW-1185">Reference proteome</keyword>
<evidence type="ECO:0000256" key="8">
    <source>
        <dbReference type="ARBA" id="ARBA00023264"/>
    </source>
</evidence>
<dbReference type="InterPro" id="IPR016064">
    <property type="entry name" value="NAD/diacylglycerol_kinase_sf"/>
</dbReference>
<evidence type="ECO:0000256" key="7">
    <source>
        <dbReference type="ARBA" id="ARBA00023209"/>
    </source>
</evidence>
<sequence>MMKKKLLFIYNPLAGKSKIKNWLSSIIEYFVKGDYEVVIYATTGRKDAKNIVMDCLSRETYDLVVCSGGDGTLNEVIGGIMHSEQNICIGYIPSGTTNDFAYNLKLPKNLPKAAKVVLTGEEFPCDVGIINGEYFTYTAAFGLFTDASYETPQTTKNMLGKLAYILEGVKRLPNWKSYHMEITCGDRVINDNFIYGMVANSISVGGIKGLTGKDVQLDDGQFEGIFIKMPQNVMDFQSIINDLLKGNLNSDHIFSFPVKEILLTSEEMVPWSIDGEYGGEFQTVNIANLQQAIKIIRNKEEIL</sequence>
<evidence type="ECO:0000256" key="2">
    <source>
        <dbReference type="ARBA" id="ARBA00005983"/>
    </source>
</evidence>
<dbReference type="Proteomes" id="UP000464314">
    <property type="component" value="Chromosome"/>
</dbReference>
<dbReference type="GO" id="GO:0008654">
    <property type="term" value="P:phospholipid biosynthetic process"/>
    <property type="evidence" value="ECO:0007669"/>
    <property type="project" value="UniProtKB-KW"/>
</dbReference>
<evidence type="ECO:0000313" key="11">
    <source>
        <dbReference type="Proteomes" id="UP000464314"/>
    </source>
</evidence>
<keyword evidence="5" id="KW-0460">Magnesium</keyword>
<dbReference type="SUPFAM" id="SSF111331">
    <property type="entry name" value="NAD kinase/diacylglycerol kinase-like"/>
    <property type="match status" value="1"/>
</dbReference>
<evidence type="ECO:0000256" key="3">
    <source>
        <dbReference type="ARBA" id="ARBA00022516"/>
    </source>
</evidence>
<dbReference type="InterPro" id="IPR050187">
    <property type="entry name" value="Lipid_Phosphate_FormReg"/>
</dbReference>
<dbReference type="InterPro" id="IPR005218">
    <property type="entry name" value="Diacylglycerol/lipid_kinase"/>
</dbReference>
<dbReference type="InterPro" id="IPR017438">
    <property type="entry name" value="ATP-NAD_kinase_N"/>
</dbReference>
<dbReference type="NCBIfam" id="TIGR00147">
    <property type="entry name" value="YegS/Rv2252/BmrU family lipid kinase"/>
    <property type="match status" value="1"/>
</dbReference>
<dbReference type="InterPro" id="IPR001206">
    <property type="entry name" value="Diacylglycerol_kinase_cat_dom"/>
</dbReference>
<evidence type="ECO:0000313" key="10">
    <source>
        <dbReference type="EMBL" id="QHQ63586.1"/>
    </source>
</evidence>
<keyword evidence="10" id="KW-0418">Kinase</keyword>
<dbReference type="Gene3D" id="3.40.50.10330">
    <property type="entry name" value="Probable inorganic polyphosphate/atp-NAD kinase, domain 1"/>
    <property type="match status" value="1"/>
</dbReference>
<dbReference type="Pfam" id="PF00781">
    <property type="entry name" value="DAGK_cat"/>
    <property type="match status" value="1"/>
</dbReference>
<dbReference type="GO" id="GO:0005886">
    <property type="term" value="C:plasma membrane"/>
    <property type="evidence" value="ECO:0007669"/>
    <property type="project" value="TreeGrafter"/>
</dbReference>
<keyword evidence="4" id="KW-0479">Metal-binding</keyword>
<keyword evidence="7" id="KW-0594">Phospholipid biosynthesis</keyword>
<dbReference type="GO" id="GO:0004143">
    <property type="term" value="F:ATP-dependent diacylglycerol kinase activity"/>
    <property type="evidence" value="ECO:0007669"/>
    <property type="project" value="TreeGrafter"/>
</dbReference>
<dbReference type="PROSITE" id="PS50146">
    <property type="entry name" value="DAGK"/>
    <property type="match status" value="1"/>
</dbReference>